<dbReference type="AlphaFoldDB" id="A0A936NBA0"/>
<accession>A0A936NBA0</accession>
<evidence type="ECO:0000313" key="3">
    <source>
        <dbReference type="Proteomes" id="UP000727993"/>
    </source>
</evidence>
<gene>
    <name evidence="2" type="ORF">IPN02_02240</name>
</gene>
<proteinExistence type="predicted"/>
<comment type="caution">
    <text evidence="2">The sequence shown here is derived from an EMBL/GenBank/DDBJ whole genome shotgun (WGS) entry which is preliminary data.</text>
</comment>
<dbReference type="Pfam" id="PF01814">
    <property type="entry name" value="Hemerythrin"/>
    <property type="match status" value="1"/>
</dbReference>
<sequence length="162" mass="17588">MAITHRDPPVGDLAMCDHCGCRAFPPIAELTAEHVEILAMAWELAEAARTGHPATPGVLDSLLALLDLHVIKEEAGLYPELLEVGALAEDACAALEEEHRVVREALVAGRFDRSEFYELASHIEVEEMELFSAARFNFEEPEWDEMAGVHLAAAAVLAEGAS</sequence>
<evidence type="ECO:0000259" key="1">
    <source>
        <dbReference type="Pfam" id="PF01814"/>
    </source>
</evidence>
<dbReference type="EMBL" id="JADJZA010000001">
    <property type="protein sequence ID" value="MBK9295699.1"/>
    <property type="molecule type" value="Genomic_DNA"/>
</dbReference>
<dbReference type="Gene3D" id="1.20.120.520">
    <property type="entry name" value="nmb1532 protein domain like"/>
    <property type="match status" value="1"/>
</dbReference>
<dbReference type="InterPro" id="IPR012312">
    <property type="entry name" value="Hemerythrin-like"/>
</dbReference>
<feature type="domain" description="Hemerythrin-like" evidence="1">
    <location>
        <begin position="26"/>
        <end position="132"/>
    </location>
</feature>
<protein>
    <submittedName>
        <fullName evidence="2">Hemerythrin domain-containing protein</fullName>
    </submittedName>
</protein>
<reference evidence="2 3" key="1">
    <citation type="submission" date="2020-10" db="EMBL/GenBank/DDBJ databases">
        <title>Connecting structure to function with the recovery of over 1000 high-quality activated sludge metagenome-assembled genomes encoding full-length rRNA genes using long-read sequencing.</title>
        <authorList>
            <person name="Singleton C.M."/>
            <person name="Petriglieri F."/>
            <person name="Kristensen J.M."/>
            <person name="Kirkegaard R.H."/>
            <person name="Michaelsen T.Y."/>
            <person name="Andersen M.H."/>
            <person name="Karst S.M."/>
            <person name="Dueholm M.S."/>
            <person name="Nielsen P.H."/>
            <person name="Albertsen M."/>
        </authorList>
    </citation>
    <scope>NUCLEOTIDE SEQUENCE [LARGE SCALE GENOMIC DNA]</scope>
    <source>
        <strain evidence="2">Lyne_18-Q3-R50-59_MAXAC.006</strain>
    </source>
</reference>
<name>A0A936NBA0_9ACTN</name>
<organism evidence="2 3">
    <name type="scientific">Candidatus Neomicrothrix subdominans</name>
    <dbReference type="NCBI Taxonomy" id="2954438"/>
    <lineage>
        <taxon>Bacteria</taxon>
        <taxon>Bacillati</taxon>
        <taxon>Actinomycetota</taxon>
        <taxon>Acidimicrobiia</taxon>
        <taxon>Acidimicrobiales</taxon>
        <taxon>Microthrixaceae</taxon>
        <taxon>Candidatus Neomicrothrix</taxon>
    </lineage>
</organism>
<evidence type="ECO:0000313" key="2">
    <source>
        <dbReference type="EMBL" id="MBK9295699.1"/>
    </source>
</evidence>
<dbReference type="Proteomes" id="UP000727993">
    <property type="component" value="Unassembled WGS sequence"/>
</dbReference>